<dbReference type="InterPro" id="IPR006976">
    <property type="entry name" value="VanZ-like"/>
</dbReference>
<organism evidence="3 4">
    <name type="scientific">Candidatus Methylumidiphilus alinenensis</name>
    <dbReference type="NCBI Taxonomy" id="2202197"/>
    <lineage>
        <taxon>Bacteria</taxon>
        <taxon>Pseudomonadati</taxon>
        <taxon>Pseudomonadota</taxon>
        <taxon>Gammaproteobacteria</taxon>
        <taxon>Methylococcales</taxon>
        <taxon>Candidatus Methylumidiphilus</taxon>
    </lineage>
</organism>
<dbReference type="EMBL" id="QJPH01000176">
    <property type="protein sequence ID" value="PZN83786.1"/>
    <property type="molecule type" value="Genomic_DNA"/>
</dbReference>
<feature type="transmembrane region" description="Helical" evidence="1">
    <location>
        <begin position="203"/>
        <end position="226"/>
    </location>
</feature>
<gene>
    <name evidence="3" type="ORF">DM484_03730</name>
</gene>
<feature type="domain" description="VanZ-like" evidence="2">
    <location>
        <begin position="60"/>
        <end position="156"/>
    </location>
</feature>
<accession>A0A2W4RMV9</accession>
<protein>
    <recommendedName>
        <fullName evidence="2">VanZ-like domain-containing protein</fullName>
    </recommendedName>
</protein>
<feature type="transmembrane region" description="Helical" evidence="1">
    <location>
        <begin position="113"/>
        <end position="130"/>
    </location>
</feature>
<feature type="transmembrane region" description="Helical" evidence="1">
    <location>
        <begin position="84"/>
        <end position="101"/>
    </location>
</feature>
<feature type="transmembrane region" description="Helical" evidence="1">
    <location>
        <begin position="136"/>
        <end position="159"/>
    </location>
</feature>
<feature type="transmembrane region" description="Helical" evidence="1">
    <location>
        <begin position="293"/>
        <end position="311"/>
    </location>
</feature>
<feature type="transmembrane region" description="Helical" evidence="1">
    <location>
        <begin position="373"/>
        <end position="393"/>
    </location>
</feature>
<feature type="transmembrane region" description="Helical" evidence="1">
    <location>
        <begin position="405"/>
        <end position="425"/>
    </location>
</feature>
<feature type="transmembrane region" description="Helical" evidence="1">
    <location>
        <begin position="264"/>
        <end position="287"/>
    </location>
</feature>
<feature type="transmembrane region" description="Helical" evidence="1">
    <location>
        <begin position="431"/>
        <end position="450"/>
    </location>
</feature>
<keyword evidence="1" id="KW-0472">Membrane</keyword>
<keyword evidence="1" id="KW-1133">Transmembrane helix</keyword>
<dbReference type="Pfam" id="PF04892">
    <property type="entry name" value="VanZ"/>
    <property type="match status" value="1"/>
</dbReference>
<evidence type="ECO:0000256" key="1">
    <source>
        <dbReference type="SAM" id="Phobius"/>
    </source>
</evidence>
<name>A0A2W4RMV9_9GAMM</name>
<feature type="transmembrane region" description="Helical" evidence="1">
    <location>
        <begin position="171"/>
        <end position="191"/>
    </location>
</feature>
<evidence type="ECO:0000313" key="3">
    <source>
        <dbReference type="EMBL" id="PZN83786.1"/>
    </source>
</evidence>
<sequence>MRVEAWERAKKMIRASKSSSFMTTRPKPSMPRRLRRSADLTGRRLGRAVLGYLIAMVAIITLSPFRFALTPLHGFIYDWTTSDLLLNIVLFVPLGFIFQLSRPKGAPLGLWRALLFGAAFSASIETVQLFEASRYSSLMDVACNTLGCGFGAVIHAFVARRGNGRNALPTLTLDLPLMGLVYLLVPLAWSTGFASGNNSLRGWLALPLAAMAGNILGAVHAAYFAAPRGFSVTVHSSLGAWASRPQEWRLRWPRSQEKVGGTELLGFGLLPYLASLLWVLIALIPIGIHQPEIVIVGIIVALGSAWLRSLLTERRLKGDNDRRFEWLTLRQILPLFAAFILLSSLWPFDFAALKWQGMIALLPADVIANKNHVFLALEHVTAFLLLGYVLAELQGRNTGDFRPWVFRIVVYSGGISLLLEILRGMLPRQGASLFLFGFTVGASALGVWLYQLQRDHICALLSRNQFGQGHFKSE</sequence>
<comment type="caution">
    <text evidence="3">The sequence shown here is derived from an EMBL/GenBank/DDBJ whole genome shotgun (WGS) entry which is preliminary data.</text>
</comment>
<reference evidence="3 4" key="1">
    <citation type="journal article" date="2018" name="Aquat. Microb. Ecol.">
        <title>Gammaproteobacterial methanotrophs dominate.</title>
        <authorList>
            <person name="Rissanen A.J."/>
            <person name="Saarenheimo J."/>
            <person name="Tiirola M."/>
            <person name="Peura S."/>
            <person name="Aalto S.L."/>
            <person name="Karvinen A."/>
            <person name="Nykanen H."/>
        </authorList>
    </citation>
    <scope>NUCLEOTIDE SEQUENCE [LARGE SCALE GENOMIC DNA]</scope>
    <source>
        <strain evidence="3">AMbin10</strain>
    </source>
</reference>
<dbReference type="AlphaFoldDB" id="A0A2W4RMV9"/>
<evidence type="ECO:0000259" key="2">
    <source>
        <dbReference type="Pfam" id="PF04892"/>
    </source>
</evidence>
<dbReference type="Proteomes" id="UP000249396">
    <property type="component" value="Unassembled WGS sequence"/>
</dbReference>
<evidence type="ECO:0000313" key="4">
    <source>
        <dbReference type="Proteomes" id="UP000249396"/>
    </source>
</evidence>
<proteinExistence type="predicted"/>
<feature type="transmembrane region" description="Helical" evidence="1">
    <location>
        <begin position="332"/>
        <end position="353"/>
    </location>
</feature>
<keyword evidence="1" id="KW-0812">Transmembrane</keyword>